<protein>
    <submittedName>
        <fullName evidence="1">Alpha/beta hydrolase</fullName>
    </submittedName>
</protein>
<dbReference type="Gene3D" id="3.40.50.1820">
    <property type="entry name" value="alpha/beta hydrolase"/>
    <property type="match status" value="1"/>
</dbReference>
<dbReference type="SUPFAM" id="SSF53474">
    <property type="entry name" value="alpha/beta-Hydrolases"/>
    <property type="match status" value="1"/>
</dbReference>
<sequence length="240" mass="26196">MQFTEFGDGDERVLFVLGWGNRTHHENVRWLVDELVDAGYTVDVGQIPDHGSDFDAEYVRPTRRHHDATEPDRILSHSTGGLVAAHLDSPAPRTYLSPWWGMADAGLLGRLVAALPTDRPVVPVPFEEGALGDLATERQRREGPDRIAPAFLRTVADAQSRLPPFRADSVVFCSLRDSVVGVDAIGEHAPAERTVLYDGGHECFSSSSRDRAVEWILAVLEEGPDALAGPVRVGPESTAE</sequence>
<dbReference type="RefSeq" id="WP_179908894.1">
    <property type="nucleotide sequence ID" value="NZ_CP058910.1"/>
</dbReference>
<keyword evidence="1" id="KW-0378">Hydrolase</keyword>
<proteinExistence type="predicted"/>
<name>A0A7D5P2D5_9EURY</name>
<dbReference type="OrthoDB" id="193760at2157"/>
<gene>
    <name evidence="1" type="ORF">HZS55_17705</name>
</gene>
<organism evidence="1 2">
    <name type="scientific">Halosimplex rubrum</name>
    <dbReference type="NCBI Taxonomy" id="869889"/>
    <lineage>
        <taxon>Archaea</taxon>
        <taxon>Methanobacteriati</taxon>
        <taxon>Methanobacteriota</taxon>
        <taxon>Stenosarchaea group</taxon>
        <taxon>Halobacteria</taxon>
        <taxon>Halobacteriales</taxon>
        <taxon>Haloarculaceae</taxon>
        <taxon>Halosimplex</taxon>
    </lineage>
</organism>
<evidence type="ECO:0000313" key="2">
    <source>
        <dbReference type="Proteomes" id="UP000509667"/>
    </source>
</evidence>
<reference evidence="1 2" key="1">
    <citation type="submission" date="2020-07" db="EMBL/GenBank/DDBJ databases">
        <title>Halosimplex pelagicum sp. nov. and Halosimplex rubrum sp. nov., isolated from salted brown alga Laminaria, and emended description of the genus Halosimplex.</title>
        <authorList>
            <person name="Cui H."/>
        </authorList>
    </citation>
    <scope>NUCLEOTIDE SEQUENCE [LARGE SCALE GENOMIC DNA]</scope>
    <source>
        <strain evidence="1 2">R27</strain>
    </source>
</reference>
<accession>A0A7D5P2D5</accession>
<evidence type="ECO:0000313" key="1">
    <source>
        <dbReference type="EMBL" id="QLH79017.1"/>
    </source>
</evidence>
<dbReference type="InterPro" id="IPR029058">
    <property type="entry name" value="AB_hydrolase_fold"/>
</dbReference>
<dbReference type="AlphaFoldDB" id="A0A7D5P2D5"/>
<dbReference type="GO" id="GO:0016787">
    <property type="term" value="F:hydrolase activity"/>
    <property type="evidence" value="ECO:0007669"/>
    <property type="project" value="UniProtKB-KW"/>
</dbReference>
<dbReference type="Proteomes" id="UP000509667">
    <property type="component" value="Chromosome"/>
</dbReference>
<dbReference type="GeneID" id="56079738"/>
<dbReference type="KEGG" id="hrr:HZS55_17705"/>
<keyword evidence="2" id="KW-1185">Reference proteome</keyword>
<dbReference type="EMBL" id="CP058910">
    <property type="protein sequence ID" value="QLH79017.1"/>
    <property type="molecule type" value="Genomic_DNA"/>
</dbReference>